<feature type="region of interest" description="Disordered" evidence="5">
    <location>
        <begin position="18"/>
        <end position="43"/>
    </location>
</feature>
<gene>
    <name evidence="6" type="ORF">BHE16_09760</name>
</gene>
<keyword evidence="7" id="KW-1185">Reference proteome</keyword>
<proteinExistence type="predicted"/>
<name>A0A1L2ZQB6_9MICC</name>
<dbReference type="InterPro" id="IPR059100">
    <property type="entry name" value="TSP3_bac"/>
</dbReference>
<dbReference type="PANTHER" id="PTHR37467:SF1">
    <property type="entry name" value="EXPORTED CALCIUM-BINDING GLYCOPROTEIN"/>
    <property type="match status" value="1"/>
</dbReference>
<evidence type="ECO:0000256" key="4">
    <source>
        <dbReference type="ARBA" id="ARBA00022837"/>
    </source>
</evidence>
<dbReference type="CDD" id="cd20742">
    <property type="entry name" value="FIX_vWA-like"/>
    <property type="match status" value="1"/>
</dbReference>
<keyword evidence="2" id="KW-0964">Secreted</keyword>
<feature type="region of interest" description="Disordered" evidence="5">
    <location>
        <begin position="161"/>
        <end position="195"/>
    </location>
</feature>
<dbReference type="AlphaFoldDB" id="A0A1L2ZQB6"/>
<evidence type="ECO:0000256" key="2">
    <source>
        <dbReference type="ARBA" id="ARBA00022525"/>
    </source>
</evidence>
<evidence type="ECO:0000313" key="6">
    <source>
        <dbReference type="EMBL" id="APF41228.1"/>
    </source>
</evidence>
<sequence length="538" mass="56940">MVVALVVGVSVLPGVFRSDSPVNSASESLSTLDPTLDSDADGIPDRAELSGWKVNDGNVYNTDPFNADTDDDGLSDHEEAGDLVAASDVATAYTGLSNPADRDSDDDGLEDNAEVHGWFVESGEKYFTNPMVADSDSDGLYDSDEAGKLLENEASSAVFEGYSNPQLSDSDDDGLNDAEEADSSSDPYASDTDADGLSDAQEVTLIGTDPTLQDTDSDGFNDAFEEENRVTKGLDPLFEDVEVSAWDYAGEFAKGALAGEAWPSDSIAWLAGNLASTGSSFIPGVGWIIGGVGDLRDTVAQAIRTDWVGAGFSASSLIPVTGDAVAIPAKVALFVAAYPLLAPKVGGLVQSMKDLPESVKLLISKQNWNQWEALLAAGSDKRALFRMQESGRMNLDGLSGMMTRPGHVSGPPAPFMAGGPAGENTLRVSLESQGLVVQNQVRFSMAGCLKVCNPTVRVIDSLSDGIAHESKVGYTSLTTTVRKQIESDAHLIQEGQITDARWHFYASASTAQIGPSKELVEELEKFNIPHTIHVPTTR</sequence>
<dbReference type="EMBL" id="CP018135">
    <property type="protein sequence ID" value="APF41228.1"/>
    <property type="molecule type" value="Genomic_DNA"/>
</dbReference>
<protein>
    <submittedName>
        <fullName evidence="6">Uncharacterized protein</fullName>
    </submittedName>
</protein>
<dbReference type="PANTHER" id="PTHR37467">
    <property type="entry name" value="EXPORTED CALCIUM-BINDING GLYCOPROTEIN-RELATED"/>
    <property type="match status" value="1"/>
</dbReference>
<organism evidence="6 7">
    <name type="scientific">Neomicrococcus aestuarii</name>
    <dbReference type="NCBI Taxonomy" id="556325"/>
    <lineage>
        <taxon>Bacteria</taxon>
        <taxon>Bacillati</taxon>
        <taxon>Actinomycetota</taxon>
        <taxon>Actinomycetes</taxon>
        <taxon>Micrococcales</taxon>
        <taxon>Micrococcaceae</taxon>
        <taxon>Neomicrococcus</taxon>
    </lineage>
</organism>
<evidence type="ECO:0000313" key="7">
    <source>
        <dbReference type="Proteomes" id="UP000183530"/>
    </source>
</evidence>
<dbReference type="Pfam" id="PF18884">
    <property type="entry name" value="TSP3_bac"/>
    <property type="match status" value="2"/>
</dbReference>
<evidence type="ECO:0000256" key="3">
    <source>
        <dbReference type="ARBA" id="ARBA00022729"/>
    </source>
</evidence>
<reference evidence="6 7" key="1">
    <citation type="submission" date="2016-11" db="EMBL/GenBank/DDBJ databases">
        <title>Genome sequencing of Zhihengliuella aestuarii B18 antagonistic to Plasmodiophora brassicae.</title>
        <authorList>
            <person name="Luo Y."/>
        </authorList>
    </citation>
    <scope>NUCLEOTIDE SEQUENCE [LARGE SCALE GENOMIC DNA]</scope>
    <source>
        <strain evidence="6 7">B18</strain>
    </source>
</reference>
<evidence type="ECO:0000256" key="1">
    <source>
        <dbReference type="ARBA" id="ARBA00004613"/>
    </source>
</evidence>
<comment type="subcellular location">
    <subcellularLocation>
        <location evidence="1">Secreted</location>
    </subcellularLocation>
</comment>
<dbReference type="InterPro" id="IPR053180">
    <property type="entry name" value="Ca-binding_acidic-repeat"/>
</dbReference>
<feature type="compositionally biased region" description="Acidic residues" evidence="5">
    <location>
        <begin position="169"/>
        <end position="183"/>
    </location>
</feature>
<dbReference type="KEGG" id="nae:BHE16_09760"/>
<keyword evidence="4" id="KW-0106">Calcium</keyword>
<dbReference type="Proteomes" id="UP000183530">
    <property type="component" value="Chromosome"/>
</dbReference>
<feature type="compositionally biased region" description="Polar residues" evidence="5">
    <location>
        <begin position="20"/>
        <end position="33"/>
    </location>
</feature>
<evidence type="ECO:0000256" key="5">
    <source>
        <dbReference type="SAM" id="MobiDB-lite"/>
    </source>
</evidence>
<accession>A0A1L2ZQB6</accession>
<keyword evidence="3" id="KW-0732">Signal</keyword>